<reference evidence="1" key="1">
    <citation type="journal article" date="2021" name="Nat. Commun.">
        <title>Genomic analyses provide insights into spinach domestication and the genetic basis of agronomic traits.</title>
        <authorList>
            <person name="Cai X."/>
            <person name="Sun X."/>
            <person name="Xu C."/>
            <person name="Sun H."/>
            <person name="Wang X."/>
            <person name="Ge C."/>
            <person name="Zhang Z."/>
            <person name="Wang Q."/>
            <person name="Fei Z."/>
            <person name="Jiao C."/>
            <person name="Wang Q."/>
        </authorList>
    </citation>
    <scope>NUCLEOTIDE SEQUENCE [LARGE SCALE GENOMIC DNA]</scope>
    <source>
        <strain evidence="1">cv. Varoflay</strain>
    </source>
</reference>
<dbReference type="RefSeq" id="XP_021860275.2">
    <property type="nucleotide sequence ID" value="XM_022004583.2"/>
</dbReference>
<dbReference type="PANTHER" id="PTHR31900:SF27">
    <property type="entry name" value="FBD DOMAIN-CONTAINING PROTEIN"/>
    <property type="match status" value="1"/>
</dbReference>
<dbReference type="AlphaFoldDB" id="A0A9R0K6G6"/>
<dbReference type="Proteomes" id="UP000813463">
    <property type="component" value="Chromosome 5"/>
</dbReference>
<organism evidence="1 2">
    <name type="scientific">Spinacia oleracea</name>
    <name type="common">Spinach</name>
    <dbReference type="NCBI Taxonomy" id="3562"/>
    <lineage>
        <taxon>Eukaryota</taxon>
        <taxon>Viridiplantae</taxon>
        <taxon>Streptophyta</taxon>
        <taxon>Embryophyta</taxon>
        <taxon>Tracheophyta</taxon>
        <taxon>Spermatophyta</taxon>
        <taxon>Magnoliopsida</taxon>
        <taxon>eudicotyledons</taxon>
        <taxon>Gunneridae</taxon>
        <taxon>Pentapetalae</taxon>
        <taxon>Caryophyllales</taxon>
        <taxon>Chenopodiaceae</taxon>
        <taxon>Chenopodioideae</taxon>
        <taxon>Anserineae</taxon>
        <taxon>Spinacia</taxon>
    </lineage>
</organism>
<dbReference type="SUPFAM" id="SSF81383">
    <property type="entry name" value="F-box domain"/>
    <property type="match status" value="1"/>
</dbReference>
<dbReference type="InterPro" id="IPR050232">
    <property type="entry name" value="FBL13/AtMIF1-like"/>
</dbReference>
<protein>
    <submittedName>
        <fullName evidence="2">F-box/LRR-repeat protein At1g55660-like</fullName>
    </submittedName>
</protein>
<proteinExistence type="predicted"/>
<keyword evidence="1" id="KW-1185">Reference proteome</keyword>
<gene>
    <name evidence="2" type="primary">LOC110799332</name>
</gene>
<evidence type="ECO:0000313" key="2">
    <source>
        <dbReference type="RefSeq" id="XP_021860275.2"/>
    </source>
</evidence>
<dbReference type="KEGG" id="soe:110799332"/>
<dbReference type="InterPro" id="IPR036047">
    <property type="entry name" value="F-box-like_dom_sf"/>
</dbReference>
<accession>A0A9R0K6G6</accession>
<evidence type="ECO:0000313" key="1">
    <source>
        <dbReference type="Proteomes" id="UP000813463"/>
    </source>
</evidence>
<sequence>MATISKIEKLSNGVDKRSSLPDNILGEILSLLPIKNATTTSIPAQRWKHLWSLHRHAVFCCPSGVGLPRLCEAVDHVLRHLSPQIETFSIEFPYVTIRNANRLNLCLAYLSRWIPEVCGRNVTRLIISISRNIYNPVYTVSSCVFGAKTFQHLELRGNILLKTCSALERFNLEFNSIAEVLLVDICSSSLRFLQIRKYGTSSSCRINIDAPMMETFDIYDTLVSYQFVNRPTLLNFAKVIFRLPIWDSADDEILVVTKITNFISVISKVKKLELGCDLGLFFGNDFAVINSGIWLTFSNRTELVVNLRYKTPPLPQSVLSKLRMVTVSGVNREEEHQLGWVKDLLNNAPLLKELHVLPL</sequence>
<dbReference type="GeneID" id="110799332"/>
<name>A0A9R0K6G6_SPIOL</name>
<dbReference type="PANTHER" id="PTHR31900">
    <property type="entry name" value="F-BOX/RNI SUPERFAMILY PROTEIN-RELATED"/>
    <property type="match status" value="1"/>
</dbReference>
<reference evidence="2" key="2">
    <citation type="submission" date="2025-08" db="UniProtKB">
        <authorList>
            <consortium name="RefSeq"/>
        </authorList>
    </citation>
    <scope>IDENTIFICATION</scope>
    <source>
        <tissue evidence="2">Leaf</tissue>
    </source>
</reference>